<name>A0A2S2F855_9GAMM</name>
<sequence>MNINFEKILADNPTQEEPLPGIVEKILADPYFSIDKERARKALTDAENRLKKYIEKYPNWGQWSVNIYEFEENSKKYAQYMIMALGSQAMIVHVPYEYGNPRDCGMGAAPEHIQLIVKRSDFMIKAPSEIKHIEIETTIAP</sequence>
<dbReference type="STRING" id="1871111.GCA_001704615_00922"/>
<evidence type="ECO:0000313" key="2">
    <source>
        <dbReference type="Proteomes" id="UP000245977"/>
    </source>
</evidence>
<dbReference type="AlphaFoldDB" id="A0A2S2F855"/>
<evidence type="ECO:0000313" key="1">
    <source>
        <dbReference type="EMBL" id="AWL27129.1"/>
    </source>
</evidence>
<proteinExistence type="predicted"/>
<protein>
    <submittedName>
        <fullName evidence="1">Uncharacterized protein</fullName>
    </submittedName>
</protein>
<keyword evidence="2" id="KW-1185">Reference proteome</keyword>
<dbReference type="KEGG" id="adv:DJ533_00145"/>
<organism evidence="1 2">
    <name type="scientific">Acinetobacter defluvii</name>
    <dbReference type="NCBI Taxonomy" id="1871111"/>
    <lineage>
        <taxon>Bacteria</taxon>
        <taxon>Pseudomonadati</taxon>
        <taxon>Pseudomonadota</taxon>
        <taxon>Gammaproteobacteria</taxon>
        <taxon>Moraxellales</taxon>
        <taxon>Moraxellaceae</taxon>
        <taxon>Acinetobacter</taxon>
    </lineage>
</organism>
<reference evidence="1" key="1">
    <citation type="submission" date="2019-08" db="EMBL/GenBank/DDBJ databases">
        <title>The complete genome of Acinetobacter defluvii strain WCHAD010030.</title>
        <authorList>
            <person name="Hu Y."/>
            <person name="Qin J."/>
            <person name="Feng Y."/>
            <person name="Zong Z."/>
        </authorList>
    </citation>
    <scope>NUCLEOTIDE SEQUENCE</scope>
    <source>
        <strain evidence="1">WCHA30</strain>
        <plasmid evidence="1">p1_010030</plasmid>
    </source>
</reference>
<geneLocation type="plasmid" evidence="1 2">
    <name>p1_010030</name>
</geneLocation>
<gene>
    <name evidence="1" type="ORF">DJ533_00145</name>
</gene>
<dbReference type="Proteomes" id="UP000245977">
    <property type="component" value="Plasmid p1_010030"/>
</dbReference>
<dbReference type="EMBL" id="CP029389">
    <property type="protein sequence ID" value="AWL27129.1"/>
    <property type="molecule type" value="Genomic_DNA"/>
</dbReference>
<accession>A0A2S2F855</accession>
<dbReference type="RefSeq" id="WP_065994803.1">
    <property type="nucleotide sequence ID" value="NZ_CP029389.2"/>
</dbReference>
<keyword evidence="1" id="KW-0614">Plasmid</keyword>